<proteinExistence type="predicted"/>
<geneLocation type="plasmid" evidence="1 2">
    <name>p174778</name>
</geneLocation>
<dbReference type="EMBL" id="CP015251">
    <property type="protein sequence ID" value="AOM14291.1"/>
    <property type="molecule type" value="Genomic_DNA"/>
</dbReference>
<dbReference type="AlphaFoldDB" id="A0A9W3SZ81"/>
<dbReference type="RefSeq" id="WP_069356727.1">
    <property type="nucleotide sequence ID" value="NZ_CP015251.1"/>
</dbReference>
<organism evidence="1 2">
    <name type="scientific">Bacillus thuringiensis Bt18247</name>
    <dbReference type="NCBI Taxonomy" id="1423143"/>
    <lineage>
        <taxon>Bacteria</taxon>
        <taxon>Bacillati</taxon>
        <taxon>Bacillota</taxon>
        <taxon>Bacilli</taxon>
        <taxon>Bacillales</taxon>
        <taxon>Bacillaceae</taxon>
        <taxon>Bacillus</taxon>
        <taxon>Bacillus cereus group</taxon>
    </lineage>
</organism>
<keyword evidence="1" id="KW-0614">Plasmid</keyword>
<reference evidence="1 2" key="1">
    <citation type="submission" date="2016-02" db="EMBL/GenBank/DDBJ databases">
        <title>Comparative analysis of three nematocidal Bacillus thuringiensis strains.</title>
        <authorList>
            <person name="Hollensteiner J."/>
            <person name="Kloesener M."/>
            <person name="Bunk B."/>
            <person name="Sproeer C."/>
            <person name="Rosenstiel P."/>
            <person name="Schulte-Iserlohe R."/>
            <person name="Schulenburg H."/>
            <person name="Liesegang H."/>
        </authorList>
    </citation>
    <scope>NUCLEOTIDE SEQUENCE [LARGE SCALE GENOMIC DNA]</scope>
    <source>
        <strain evidence="1 2">Bt18247</strain>
        <plasmid evidence="1 2">p174778</plasmid>
    </source>
</reference>
<name>A0A9W3SZ81_BACTU</name>
<dbReference type="Proteomes" id="UP000192743">
    <property type="component" value="Plasmid p174778"/>
</dbReference>
<evidence type="ECO:0000313" key="1">
    <source>
        <dbReference type="EMBL" id="AOM14291.1"/>
    </source>
</evidence>
<evidence type="ECO:0000313" key="2">
    <source>
        <dbReference type="Proteomes" id="UP000192743"/>
    </source>
</evidence>
<sequence length="75" mass="8713">MNAKETRIQIINIQEQHCRRCEYLFGSYQHCIENCEWGKAVYQLRIGVLVQIKDTFQKAMGIPIGIVLYAVNPNN</sequence>
<accession>A0A9W3SZ81</accession>
<protein>
    <submittedName>
        <fullName evidence="1">Uncharacterized protein</fullName>
    </submittedName>
</protein>
<gene>
    <name evidence="1" type="ORF">BTI247_59610</name>
</gene>